<evidence type="ECO:0000313" key="10">
    <source>
        <dbReference type="EMBL" id="SLM49684.1"/>
    </source>
</evidence>
<gene>
    <name evidence="7 10" type="primary">lpxD</name>
    <name evidence="10" type="ORF">NSJP_3517</name>
</gene>
<comment type="function">
    <text evidence="7">Catalyzes the N-acylation of UDP-3-O-acylglucosamine using 3-hydroxyacyl-ACP as the acyl donor. Is involved in the biosynthesis of lipid A, a phosphorylated glycolipid that anchors the lipopolysaccharide to the outer membrane of the cell.</text>
</comment>
<comment type="similarity">
    <text evidence="7">Belongs to the transferase hexapeptide repeat family. LpxD subfamily.</text>
</comment>
<evidence type="ECO:0000259" key="9">
    <source>
        <dbReference type="Pfam" id="PF04613"/>
    </source>
</evidence>
<evidence type="ECO:0000256" key="8">
    <source>
        <dbReference type="SAM" id="MobiDB-lite"/>
    </source>
</evidence>
<dbReference type="PANTHER" id="PTHR43378">
    <property type="entry name" value="UDP-3-O-ACYLGLUCOSAMINE N-ACYLTRANSFERASE"/>
    <property type="match status" value="1"/>
</dbReference>
<dbReference type="Gene3D" id="3.40.1390.10">
    <property type="entry name" value="MurE/MurF, N-terminal domain"/>
    <property type="match status" value="1"/>
</dbReference>
<evidence type="ECO:0000313" key="11">
    <source>
        <dbReference type="Proteomes" id="UP000192042"/>
    </source>
</evidence>
<keyword evidence="6 7" id="KW-0012">Acyltransferase</keyword>
<dbReference type="Gene3D" id="2.160.10.10">
    <property type="entry name" value="Hexapeptide repeat proteins"/>
    <property type="match status" value="1"/>
</dbReference>
<dbReference type="NCBIfam" id="TIGR01853">
    <property type="entry name" value="lipid_A_lpxD"/>
    <property type="match status" value="1"/>
</dbReference>
<accession>A0A1W1I9J3</accession>
<feature type="domain" description="UDP-3-O-[3-hydroxymyristoyl] glucosamine N-acyltransferase non-repeat region" evidence="9">
    <location>
        <begin position="33"/>
        <end position="93"/>
    </location>
</feature>
<comment type="subunit">
    <text evidence="7">Homotrimer.</text>
</comment>
<evidence type="ECO:0000256" key="1">
    <source>
        <dbReference type="ARBA" id="ARBA00022516"/>
    </source>
</evidence>
<keyword evidence="5 7" id="KW-0443">Lipid metabolism</keyword>
<dbReference type="AlphaFoldDB" id="A0A1W1I9J3"/>
<reference evidence="10 11" key="1">
    <citation type="submission" date="2017-03" db="EMBL/GenBank/DDBJ databases">
        <authorList>
            <person name="Afonso C.L."/>
            <person name="Miller P.J."/>
            <person name="Scott M.A."/>
            <person name="Spackman E."/>
            <person name="Goraichik I."/>
            <person name="Dimitrov K.M."/>
            <person name="Suarez D.L."/>
            <person name="Swayne D.E."/>
        </authorList>
    </citation>
    <scope>NUCLEOTIDE SEQUENCE [LARGE SCALE GENOMIC DNA]</scope>
    <source>
        <strain evidence="10">Genome sequencing of Nitrospira japonica strain NJ11</strain>
    </source>
</reference>
<dbReference type="KEGG" id="nja:NSJP_3517"/>
<dbReference type="PANTHER" id="PTHR43378:SF2">
    <property type="entry name" value="UDP-3-O-ACYLGLUCOSAMINE N-ACYLTRANSFERASE 1, MITOCHONDRIAL-RELATED"/>
    <property type="match status" value="1"/>
</dbReference>
<keyword evidence="4 7" id="KW-0677">Repeat</keyword>
<dbReference type="RefSeq" id="WP_080887870.1">
    <property type="nucleotide sequence ID" value="NZ_LT828648.1"/>
</dbReference>
<dbReference type="SUPFAM" id="SSF51161">
    <property type="entry name" value="Trimeric LpxA-like enzymes"/>
    <property type="match status" value="1"/>
</dbReference>
<dbReference type="OrthoDB" id="9784739at2"/>
<protein>
    <recommendedName>
        <fullName evidence="7">UDP-3-O-acylglucosamine N-acyltransferase</fullName>
        <ecNumber evidence="7">2.3.1.191</ecNumber>
    </recommendedName>
</protein>
<dbReference type="CDD" id="cd03352">
    <property type="entry name" value="LbH_LpxD"/>
    <property type="match status" value="1"/>
</dbReference>
<dbReference type="Proteomes" id="UP000192042">
    <property type="component" value="Chromosome I"/>
</dbReference>
<evidence type="ECO:0000256" key="3">
    <source>
        <dbReference type="ARBA" id="ARBA00022679"/>
    </source>
</evidence>
<dbReference type="InterPro" id="IPR020573">
    <property type="entry name" value="UDP_GlcNAc_AcTrfase_non-rep"/>
</dbReference>
<proteinExistence type="inferred from homology"/>
<dbReference type="STRING" id="1325564.NSJP_3517"/>
<name>A0A1W1I9J3_9BACT</name>
<dbReference type="Pfam" id="PF00132">
    <property type="entry name" value="Hexapep"/>
    <property type="match status" value="2"/>
</dbReference>
<keyword evidence="2 7" id="KW-0441">Lipid A biosynthesis</keyword>
<dbReference type="GO" id="GO:0009245">
    <property type="term" value="P:lipid A biosynthetic process"/>
    <property type="evidence" value="ECO:0007669"/>
    <property type="project" value="UniProtKB-UniRule"/>
</dbReference>
<organism evidence="10 11">
    <name type="scientific">Nitrospira japonica</name>
    <dbReference type="NCBI Taxonomy" id="1325564"/>
    <lineage>
        <taxon>Bacteria</taxon>
        <taxon>Pseudomonadati</taxon>
        <taxon>Nitrospirota</taxon>
        <taxon>Nitrospiria</taxon>
        <taxon>Nitrospirales</taxon>
        <taxon>Nitrospiraceae</taxon>
        <taxon>Nitrospira</taxon>
    </lineage>
</organism>
<keyword evidence="11" id="KW-1185">Reference proteome</keyword>
<dbReference type="Pfam" id="PF04613">
    <property type="entry name" value="LpxD"/>
    <property type="match status" value="1"/>
</dbReference>
<dbReference type="PROSITE" id="PS00101">
    <property type="entry name" value="HEXAPEP_TRANSFERASES"/>
    <property type="match status" value="2"/>
</dbReference>
<dbReference type="GO" id="GO:0103118">
    <property type="term" value="F:UDP-3-O-[(3R)-3-hydroxyacyl]-glucosamine N-acyltransferase activity"/>
    <property type="evidence" value="ECO:0007669"/>
    <property type="project" value="UniProtKB-EC"/>
</dbReference>
<dbReference type="EMBL" id="LT828648">
    <property type="protein sequence ID" value="SLM49684.1"/>
    <property type="molecule type" value="Genomic_DNA"/>
</dbReference>
<dbReference type="EC" id="2.3.1.191" evidence="7"/>
<comment type="pathway">
    <text evidence="7">Bacterial outer membrane biogenesis; LPS lipid A biosynthesis.</text>
</comment>
<dbReference type="UniPathway" id="UPA00973"/>
<dbReference type="Pfam" id="PF14602">
    <property type="entry name" value="Hexapep_2"/>
    <property type="match status" value="1"/>
</dbReference>
<evidence type="ECO:0000256" key="5">
    <source>
        <dbReference type="ARBA" id="ARBA00023098"/>
    </source>
</evidence>
<keyword evidence="3 7" id="KW-0808">Transferase</keyword>
<feature type="region of interest" description="Disordered" evidence="8">
    <location>
        <begin position="350"/>
        <end position="370"/>
    </location>
</feature>
<dbReference type="HAMAP" id="MF_00523">
    <property type="entry name" value="LpxD"/>
    <property type="match status" value="1"/>
</dbReference>
<dbReference type="GO" id="GO:0016020">
    <property type="term" value="C:membrane"/>
    <property type="evidence" value="ECO:0007669"/>
    <property type="project" value="GOC"/>
</dbReference>
<dbReference type="InterPro" id="IPR001451">
    <property type="entry name" value="Hexapep"/>
</dbReference>
<evidence type="ECO:0000256" key="2">
    <source>
        <dbReference type="ARBA" id="ARBA00022556"/>
    </source>
</evidence>
<comment type="catalytic activity">
    <reaction evidence="7">
        <text>a UDP-3-O-[(3R)-3-hydroxyacyl]-alpha-D-glucosamine + a (3R)-hydroxyacyl-[ACP] = a UDP-2-N,3-O-bis[(3R)-3-hydroxyacyl]-alpha-D-glucosamine + holo-[ACP] + H(+)</text>
        <dbReference type="Rhea" id="RHEA:53836"/>
        <dbReference type="Rhea" id="RHEA-COMP:9685"/>
        <dbReference type="Rhea" id="RHEA-COMP:9945"/>
        <dbReference type="ChEBI" id="CHEBI:15378"/>
        <dbReference type="ChEBI" id="CHEBI:64479"/>
        <dbReference type="ChEBI" id="CHEBI:78827"/>
        <dbReference type="ChEBI" id="CHEBI:137740"/>
        <dbReference type="ChEBI" id="CHEBI:137748"/>
        <dbReference type="EC" id="2.3.1.191"/>
    </reaction>
</comment>
<evidence type="ECO:0000256" key="7">
    <source>
        <dbReference type="HAMAP-Rule" id="MF_00523"/>
    </source>
</evidence>
<dbReference type="InterPro" id="IPR018357">
    <property type="entry name" value="Hexapep_transf_CS"/>
</dbReference>
<dbReference type="InterPro" id="IPR007691">
    <property type="entry name" value="LpxD"/>
</dbReference>
<evidence type="ECO:0000256" key="6">
    <source>
        <dbReference type="ARBA" id="ARBA00023315"/>
    </source>
</evidence>
<dbReference type="GO" id="GO:0016410">
    <property type="term" value="F:N-acyltransferase activity"/>
    <property type="evidence" value="ECO:0007669"/>
    <property type="project" value="InterPro"/>
</dbReference>
<feature type="active site" description="Proton acceptor" evidence="7">
    <location>
        <position position="244"/>
    </location>
</feature>
<keyword evidence="1 7" id="KW-0444">Lipid biosynthesis</keyword>
<dbReference type="NCBIfam" id="NF002060">
    <property type="entry name" value="PRK00892.1"/>
    <property type="match status" value="1"/>
</dbReference>
<dbReference type="InterPro" id="IPR011004">
    <property type="entry name" value="Trimer_LpxA-like_sf"/>
</dbReference>
<evidence type="ECO:0000256" key="4">
    <source>
        <dbReference type="ARBA" id="ARBA00022737"/>
    </source>
</evidence>
<sequence>MAVPIVSNPCSLSEIHQVIGGTLHGDGAVALSVLTSLNEATPHALSFVLNDKALKGTPEIRAGALLAHRHIPELPIPHIVVPNPMLALAQVAQRFFVRPYKARGVATEVIRGTDVRIGADPSIWPFVTLGDGVTLGARVTLYPGVFIGAGSSVGDDSLIYPNVVIREGCTIGNRVIVHSGTVIGSDGFGYVQHEGRHHKIPQLGGVTIEDDVELGANVSIDRATLGQTIIRKGTKVDNLVQIAHNVTIGEHAVLVAQVGIAGSTTIGRHVMIGGQAGLADHIQVGDQVMIAARAGVNRNLEPNQIVSGAPVMPHETWMKAQAVIPRLPELRQLVRSLEARVALLETQVAKAGTARTKGASPRKPVRRTTR</sequence>